<dbReference type="InterPro" id="IPR046233">
    <property type="entry name" value="DUF6266"/>
</dbReference>
<sequence>MAIISEGINGGFTGKAGSVVGYNRMGKWIIRGLPRAKKKNRRVSAGQQASRSVFTKMQYFLSPIVPFIRVGFNMESRSRQITAHNAAKSYNMLNAFTPEGEIDYSKVLVSFGKLPGALAATLETDDAGLHFSWNDNSKEKDASSDDQVMLLAYNVAKKGTYWMLSGARRKVGKETLKVGKSDKPKVLHTYIAFISDDRQRISMSTYLGEIVY</sequence>
<dbReference type="AlphaFoldDB" id="A0A1I3AL35"/>
<proteinExistence type="predicted"/>
<dbReference type="STRING" id="414048.SAMN04489864_11580"/>
<accession>A0A1I3AL35</accession>
<keyword evidence="2" id="KW-1185">Reference proteome</keyword>
<dbReference type="OrthoDB" id="648163at2"/>
<dbReference type="EMBL" id="FOPP01000015">
    <property type="protein sequence ID" value="SFH50755.1"/>
    <property type="molecule type" value="Genomic_DNA"/>
</dbReference>
<protein>
    <submittedName>
        <fullName evidence="1">Uncharacterized protein</fullName>
    </submittedName>
</protein>
<dbReference type="Proteomes" id="UP000199666">
    <property type="component" value="Unassembled WGS sequence"/>
</dbReference>
<dbReference type="RefSeq" id="WP_090998212.1">
    <property type="nucleotide sequence ID" value="NZ_FOPP01000015.1"/>
</dbReference>
<gene>
    <name evidence="1" type="ORF">SAMN04489864_11580</name>
</gene>
<organism evidence="1 2">
    <name type="scientific">Pedobacter insulae</name>
    <dbReference type="NCBI Taxonomy" id="414048"/>
    <lineage>
        <taxon>Bacteria</taxon>
        <taxon>Pseudomonadati</taxon>
        <taxon>Bacteroidota</taxon>
        <taxon>Sphingobacteriia</taxon>
        <taxon>Sphingobacteriales</taxon>
        <taxon>Sphingobacteriaceae</taxon>
        <taxon>Pedobacter</taxon>
    </lineage>
</organism>
<evidence type="ECO:0000313" key="2">
    <source>
        <dbReference type="Proteomes" id="UP000199666"/>
    </source>
</evidence>
<dbReference type="Pfam" id="PF19781">
    <property type="entry name" value="DUF6266"/>
    <property type="match status" value="1"/>
</dbReference>
<reference evidence="1 2" key="1">
    <citation type="submission" date="2016-10" db="EMBL/GenBank/DDBJ databases">
        <authorList>
            <person name="de Groot N.N."/>
        </authorList>
    </citation>
    <scope>NUCLEOTIDE SEQUENCE [LARGE SCALE GENOMIC DNA]</scope>
    <source>
        <strain evidence="1 2">DSM 18684</strain>
    </source>
</reference>
<evidence type="ECO:0000313" key="1">
    <source>
        <dbReference type="EMBL" id="SFH50755.1"/>
    </source>
</evidence>
<name>A0A1I3AL35_9SPHI</name>